<gene>
    <name evidence="3" type="ORF">TRFO_25088</name>
</gene>
<accession>A0A1J4KAX2</accession>
<dbReference type="GO" id="GO:0005096">
    <property type="term" value="F:GTPase activator activity"/>
    <property type="evidence" value="ECO:0007669"/>
    <property type="project" value="TreeGrafter"/>
</dbReference>
<dbReference type="GO" id="GO:0007165">
    <property type="term" value="P:signal transduction"/>
    <property type="evidence" value="ECO:0007669"/>
    <property type="project" value="InterPro"/>
</dbReference>
<evidence type="ECO:0000259" key="2">
    <source>
        <dbReference type="PROSITE" id="PS50238"/>
    </source>
</evidence>
<proteinExistence type="predicted"/>
<dbReference type="GO" id="GO:0005737">
    <property type="term" value="C:cytoplasm"/>
    <property type="evidence" value="ECO:0007669"/>
    <property type="project" value="TreeGrafter"/>
</dbReference>
<name>A0A1J4KAX2_9EUKA</name>
<sequence>MVVKCREIGIFRLNGSHRLVQDLNVVFAFPQCAIPPAAGVHEVANILSKWLYNLPSPLIPPEIAVRHLLPGEPSSVIEVLHKIPEINRKTLSYIFQIMDAVVSNSEFNKMDFKNISSCFVISLIQSHKNNQPYNFHFFYAYASKLINPAKNDFVLEGPLVDEVLSIPYTKPNQNQNCPKRLTLVSPAANRNSRSSNFAPVNENTLTESPPSEGTR</sequence>
<dbReference type="VEuPathDB" id="TrichDB:TRFO_25088"/>
<dbReference type="Proteomes" id="UP000179807">
    <property type="component" value="Unassembled WGS sequence"/>
</dbReference>
<feature type="domain" description="Rho-GAP" evidence="2">
    <location>
        <begin position="1"/>
        <end position="153"/>
    </location>
</feature>
<comment type="caution">
    <text evidence="3">The sequence shown here is derived from an EMBL/GenBank/DDBJ whole genome shotgun (WGS) entry which is preliminary data.</text>
</comment>
<dbReference type="SMART" id="SM00324">
    <property type="entry name" value="RhoGAP"/>
    <property type="match status" value="1"/>
</dbReference>
<dbReference type="OrthoDB" id="3196451at2759"/>
<dbReference type="PANTHER" id="PTHR45876">
    <property type="entry name" value="FI04035P"/>
    <property type="match status" value="1"/>
</dbReference>
<dbReference type="EMBL" id="MLAK01000714">
    <property type="protein sequence ID" value="OHT06838.1"/>
    <property type="molecule type" value="Genomic_DNA"/>
</dbReference>
<dbReference type="AlphaFoldDB" id="A0A1J4KAX2"/>
<dbReference type="SUPFAM" id="SSF48350">
    <property type="entry name" value="GTPase activation domain, GAP"/>
    <property type="match status" value="1"/>
</dbReference>
<dbReference type="Pfam" id="PF00620">
    <property type="entry name" value="RhoGAP"/>
    <property type="match status" value="1"/>
</dbReference>
<dbReference type="InterPro" id="IPR008936">
    <property type="entry name" value="Rho_GTPase_activation_prot"/>
</dbReference>
<organism evidence="3 4">
    <name type="scientific">Tritrichomonas foetus</name>
    <dbReference type="NCBI Taxonomy" id="1144522"/>
    <lineage>
        <taxon>Eukaryota</taxon>
        <taxon>Metamonada</taxon>
        <taxon>Parabasalia</taxon>
        <taxon>Tritrichomonadida</taxon>
        <taxon>Tritrichomonadidae</taxon>
        <taxon>Tritrichomonas</taxon>
    </lineage>
</organism>
<dbReference type="PROSITE" id="PS50238">
    <property type="entry name" value="RHOGAP"/>
    <property type="match status" value="1"/>
</dbReference>
<evidence type="ECO:0000313" key="3">
    <source>
        <dbReference type="EMBL" id="OHT06838.1"/>
    </source>
</evidence>
<dbReference type="InterPro" id="IPR000198">
    <property type="entry name" value="RhoGAP_dom"/>
</dbReference>
<keyword evidence="4" id="KW-1185">Reference proteome</keyword>
<dbReference type="RefSeq" id="XP_068359974.1">
    <property type="nucleotide sequence ID" value="XM_068504127.1"/>
</dbReference>
<feature type="region of interest" description="Disordered" evidence="1">
    <location>
        <begin position="188"/>
        <end position="215"/>
    </location>
</feature>
<feature type="compositionally biased region" description="Polar residues" evidence="1">
    <location>
        <begin position="197"/>
        <end position="215"/>
    </location>
</feature>
<dbReference type="CDD" id="cd00159">
    <property type="entry name" value="RhoGAP"/>
    <property type="match status" value="1"/>
</dbReference>
<evidence type="ECO:0000313" key="4">
    <source>
        <dbReference type="Proteomes" id="UP000179807"/>
    </source>
</evidence>
<protein>
    <recommendedName>
        <fullName evidence="2">Rho-GAP domain-containing protein</fullName>
    </recommendedName>
</protein>
<dbReference type="Gene3D" id="1.10.555.10">
    <property type="entry name" value="Rho GTPase activation protein"/>
    <property type="match status" value="1"/>
</dbReference>
<reference evidence="3" key="1">
    <citation type="submission" date="2016-10" db="EMBL/GenBank/DDBJ databases">
        <authorList>
            <person name="Benchimol M."/>
            <person name="Almeida L.G."/>
            <person name="Vasconcelos A.T."/>
            <person name="Perreira-Neves A."/>
            <person name="Rosa I.A."/>
            <person name="Tasca T."/>
            <person name="Bogo M.R."/>
            <person name="de Souza W."/>
        </authorList>
    </citation>
    <scope>NUCLEOTIDE SEQUENCE [LARGE SCALE GENOMIC DNA]</scope>
    <source>
        <strain evidence="3">K</strain>
    </source>
</reference>
<dbReference type="GeneID" id="94838831"/>
<dbReference type="PANTHER" id="PTHR45876:SF2">
    <property type="entry name" value="RHO GTPASE-ACTIVATING PROTEIN GACD"/>
    <property type="match status" value="1"/>
</dbReference>
<evidence type="ECO:0000256" key="1">
    <source>
        <dbReference type="SAM" id="MobiDB-lite"/>
    </source>
</evidence>